<feature type="domain" description="Lipocalin/cytosolic fatty-acid binding" evidence="4">
    <location>
        <begin position="37"/>
        <end position="169"/>
    </location>
</feature>
<keyword evidence="3" id="KW-0564">Palmitate</keyword>
<sequence>MKRLLLLAALALAGCDPHTPSPRYAAAPMYLLDIAPERLLGTWYEVASFPAPFQDGCSHTTASYGAMEGGLSVVNRCRKDGQVVQITGTAVPVGPGQFKVKLAGVPFAGDYWVIGQSRDGRTLLVGTPTRLAGWMLHRDREVTQAERRWAGSVFRKNGYDEAALQRTDQR</sequence>
<dbReference type="AlphaFoldDB" id="A0A411Z5S3"/>
<keyword evidence="2 3" id="KW-0449">Lipoprotein</keyword>
<accession>A0A411Z5S3</accession>
<dbReference type="InterPro" id="IPR012674">
    <property type="entry name" value="Calycin"/>
</dbReference>
<dbReference type="Proteomes" id="UP000284547">
    <property type="component" value="Unassembled WGS sequence"/>
</dbReference>
<keyword evidence="2" id="KW-0998">Cell outer membrane</keyword>
<dbReference type="PIRSF" id="PIRSF036893">
    <property type="entry name" value="Lipocalin_ApoD"/>
    <property type="match status" value="1"/>
</dbReference>
<dbReference type="PROSITE" id="PS51257">
    <property type="entry name" value="PROKAR_LIPOPROTEIN"/>
    <property type="match status" value="1"/>
</dbReference>
<dbReference type="SUPFAM" id="SSF50814">
    <property type="entry name" value="Lipocalins"/>
    <property type="match status" value="1"/>
</dbReference>
<dbReference type="GO" id="GO:0006950">
    <property type="term" value="P:response to stress"/>
    <property type="evidence" value="ECO:0007669"/>
    <property type="project" value="UniProtKB-ARBA"/>
</dbReference>
<proteinExistence type="inferred from homology"/>
<feature type="lipid moiety-binding region" description="N-palmitoyl cysteine" evidence="3">
    <location>
        <position position="15"/>
    </location>
</feature>
<dbReference type="CDD" id="cd19438">
    <property type="entry name" value="lipocalin_Blc-like"/>
    <property type="match status" value="1"/>
</dbReference>
<comment type="similarity">
    <text evidence="1 2">Belongs to the calycin superfamily. Lipocalin family.</text>
</comment>
<dbReference type="InterPro" id="IPR022271">
    <property type="entry name" value="Lipocalin_ApoD"/>
</dbReference>
<protein>
    <recommendedName>
        <fullName evidence="2">Outer membrane lipoprotein Blc</fullName>
    </recommendedName>
</protein>
<dbReference type="PANTHER" id="PTHR10612">
    <property type="entry name" value="APOLIPOPROTEIN D"/>
    <property type="match status" value="1"/>
</dbReference>
<gene>
    <name evidence="5" type="ORF">D1012_06110</name>
</gene>
<reference evidence="5 6" key="1">
    <citation type="submission" date="2018-08" db="EMBL/GenBank/DDBJ databases">
        <title>Flavobacterium tibetense sp. nov., isolated from a wetland YonghuCo on Tibetan Plateau.</title>
        <authorList>
            <person name="Phurbu D."/>
            <person name="Lu H."/>
            <person name="Xing P."/>
        </authorList>
    </citation>
    <scope>NUCLEOTIDE SEQUENCE [LARGE SCALE GENOMIC DNA]</scope>
    <source>
        <strain evidence="5 6">DJC</strain>
    </source>
</reference>
<dbReference type="GO" id="GO:0009279">
    <property type="term" value="C:cell outer membrane"/>
    <property type="evidence" value="ECO:0007669"/>
    <property type="project" value="UniProtKB-SubCell"/>
</dbReference>
<evidence type="ECO:0000313" key="6">
    <source>
        <dbReference type="Proteomes" id="UP000284547"/>
    </source>
</evidence>
<keyword evidence="2" id="KW-0472">Membrane</keyword>
<dbReference type="InterPro" id="IPR000566">
    <property type="entry name" value="Lipocln_cytosolic_FA-bd_dom"/>
</dbReference>
<organism evidence="5 6">
    <name type="scientific">Pseudotabrizicola alkalilacus</name>
    <dbReference type="NCBI Taxonomy" id="2305252"/>
    <lineage>
        <taxon>Bacteria</taxon>
        <taxon>Pseudomonadati</taxon>
        <taxon>Pseudomonadota</taxon>
        <taxon>Alphaproteobacteria</taxon>
        <taxon>Rhodobacterales</taxon>
        <taxon>Paracoccaceae</taxon>
        <taxon>Pseudotabrizicola</taxon>
    </lineage>
</organism>
<comment type="caution">
    <text evidence="5">The sequence shown here is derived from an EMBL/GenBank/DDBJ whole genome shotgun (WGS) entry which is preliminary data.</text>
</comment>
<evidence type="ECO:0000256" key="3">
    <source>
        <dbReference type="PIRSR" id="PIRSR036893-52"/>
    </source>
</evidence>
<evidence type="ECO:0000256" key="1">
    <source>
        <dbReference type="ARBA" id="ARBA00006889"/>
    </source>
</evidence>
<comment type="subunit">
    <text evidence="2">Homodimer.</text>
</comment>
<dbReference type="OrthoDB" id="594739at2"/>
<name>A0A411Z5S3_9RHOB</name>
<dbReference type="PANTHER" id="PTHR10612:SF34">
    <property type="entry name" value="APOLIPOPROTEIN D"/>
    <property type="match status" value="1"/>
</dbReference>
<dbReference type="Pfam" id="PF08212">
    <property type="entry name" value="Lipocalin_2"/>
    <property type="match status" value="1"/>
</dbReference>
<dbReference type="RefSeq" id="WP_118150434.1">
    <property type="nucleotide sequence ID" value="NZ_QWEY01000002.1"/>
</dbReference>
<dbReference type="InterPro" id="IPR047202">
    <property type="entry name" value="Lipocalin_Blc-like_dom"/>
</dbReference>
<comment type="subcellular location">
    <subcellularLocation>
        <location evidence="2">Cell outer membrane</location>
    </subcellularLocation>
</comment>
<keyword evidence="2" id="KW-0446">Lipid-binding</keyword>
<evidence type="ECO:0000256" key="2">
    <source>
        <dbReference type="PIRNR" id="PIRNR036893"/>
    </source>
</evidence>
<evidence type="ECO:0000259" key="4">
    <source>
        <dbReference type="Pfam" id="PF08212"/>
    </source>
</evidence>
<feature type="lipid moiety-binding region" description="S-diacylglycerol cysteine" evidence="3">
    <location>
        <position position="15"/>
    </location>
</feature>
<dbReference type="EMBL" id="QWEY01000002">
    <property type="protein sequence ID" value="RGP38387.1"/>
    <property type="molecule type" value="Genomic_DNA"/>
</dbReference>
<evidence type="ECO:0000313" key="5">
    <source>
        <dbReference type="EMBL" id="RGP38387.1"/>
    </source>
</evidence>
<keyword evidence="6" id="KW-1185">Reference proteome</keyword>
<comment type="function">
    <text evidence="2">Involved in the storage or transport of lipids necessary for membrane maintenance under stressful conditions. Displays a binding preference for lysophospholipids.</text>
</comment>
<dbReference type="GO" id="GO:0008289">
    <property type="term" value="F:lipid binding"/>
    <property type="evidence" value="ECO:0007669"/>
    <property type="project" value="UniProtKB-UniRule"/>
</dbReference>
<dbReference type="Gene3D" id="2.40.128.20">
    <property type="match status" value="1"/>
</dbReference>